<keyword evidence="1" id="KW-0687">Ribonucleoprotein</keyword>
<evidence type="ECO:0000313" key="1">
    <source>
        <dbReference type="EMBL" id="MDQ0534806.1"/>
    </source>
</evidence>
<protein>
    <submittedName>
        <fullName evidence="1">Ribosomal protein S12 methylthiotransferase accessory factor YcaO</fullName>
    </submittedName>
</protein>
<proteinExistence type="predicted"/>
<keyword evidence="2" id="KW-1185">Reference proteome</keyword>
<dbReference type="Gene3D" id="1.20.120.330">
    <property type="entry name" value="Nucleotidyltransferases domain 2"/>
    <property type="match status" value="1"/>
</dbReference>
<accession>A0ABU0MMW5</accession>
<organism evidence="1 2">
    <name type="scientific">Azospirillum picis</name>
    <dbReference type="NCBI Taxonomy" id="488438"/>
    <lineage>
        <taxon>Bacteria</taxon>
        <taxon>Pseudomonadati</taxon>
        <taxon>Pseudomonadota</taxon>
        <taxon>Alphaproteobacteria</taxon>
        <taxon>Rhodospirillales</taxon>
        <taxon>Azospirillaceae</taxon>
        <taxon>Azospirillum</taxon>
    </lineage>
</organism>
<dbReference type="EMBL" id="JAUSVU010000014">
    <property type="protein sequence ID" value="MDQ0534806.1"/>
    <property type="molecule type" value="Genomic_DNA"/>
</dbReference>
<dbReference type="RefSeq" id="WP_209984990.1">
    <property type="nucleotide sequence ID" value="NZ_JAGINO010000015.1"/>
</dbReference>
<dbReference type="Proteomes" id="UP001244552">
    <property type="component" value="Unassembled WGS sequence"/>
</dbReference>
<name>A0ABU0MMW5_9PROT</name>
<comment type="caution">
    <text evidence="1">The sequence shown here is derived from an EMBL/GenBank/DDBJ whole genome shotgun (WGS) entry which is preliminary data.</text>
</comment>
<gene>
    <name evidence="1" type="ORF">QO018_003683</name>
</gene>
<keyword evidence="1" id="KW-0689">Ribosomal protein</keyword>
<dbReference type="GO" id="GO:0005840">
    <property type="term" value="C:ribosome"/>
    <property type="evidence" value="ECO:0007669"/>
    <property type="project" value="UniProtKB-KW"/>
</dbReference>
<evidence type="ECO:0000313" key="2">
    <source>
        <dbReference type="Proteomes" id="UP001244552"/>
    </source>
</evidence>
<sequence length="119" mass="13719">MLPRELLAEAKEIVARQGAGEAAYRAATHAAYYALYHLMCDYFSLDPSKRDEASHADIMRRLDQLDIPSAKPHATKARAKYRSLWRLRRQADYFFNDPYDDTQAELAIGYADDVFNLYP</sequence>
<reference evidence="1 2" key="1">
    <citation type="submission" date="2023-07" db="EMBL/GenBank/DDBJ databases">
        <title>Genomic Encyclopedia of Type Strains, Phase IV (KMG-IV): sequencing the most valuable type-strain genomes for metagenomic binning, comparative biology and taxonomic classification.</title>
        <authorList>
            <person name="Goeker M."/>
        </authorList>
    </citation>
    <scope>NUCLEOTIDE SEQUENCE [LARGE SCALE GENOMIC DNA]</scope>
    <source>
        <strain evidence="1 2">DSM 19922</strain>
    </source>
</reference>